<organism evidence="2 3">
    <name type="scientific">Euplotes crassus</name>
    <dbReference type="NCBI Taxonomy" id="5936"/>
    <lineage>
        <taxon>Eukaryota</taxon>
        <taxon>Sar</taxon>
        <taxon>Alveolata</taxon>
        <taxon>Ciliophora</taxon>
        <taxon>Intramacronucleata</taxon>
        <taxon>Spirotrichea</taxon>
        <taxon>Hypotrichia</taxon>
        <taxon>Euplotida</taxon>
        <taxon>Euplotidae</taxon>
        <taxon>Moneuplotes</taxon>
    </lineage>
</organism>
<protein>
    <submittedName>
        <fullName evidence="2">Uncharacterized protein</fullName>
    </submittedName>
</protein>
<evidence type="ECO:0000256" key="1">
    <source>
        <dbReference type="SAM" id="Coils"/>
    </source>
</evidence>
<dbReference type="EMBL" id="CAMPGE010005108">
    <property type="protein sequence ID" value="CAI2363954.1"/>
    <property type="molecule type" value="Genomic_DNA"/>
</dbReference>
<keyword evidence="3" id="KW-1185">Reference proteome</keyword>
<sequence length="453" mass="52794">MESKTFVPASDDPIRFYKVFMCRWAGRKIQMCNKETCTHAHSKSELRSPKDPLPLKNKQKIKTLFLSNSTPKTPSSSASKEELNRLRITLKKSQKAAAQKEAHLTQRLSILCEELENKNEIIKNLEKTCEQLKLKNSEFQLETQRDKDLINKIVKQSKNELTQMIEELSKLKKSNDHLRKFLENGKLQLATYIEHCNSLKQTIKDLKDEARYSIDLDSDDYKDLPYASRLDYRQLLSSLLEKIESIYECPLSFEKIKEPAILPSGNTISSVFYKELAKKKFKDPFDKSRKLPRLIVNRFAVNLREILDEVTINKINMEKKWEVKSQGCQANIILNTEDEIEEIHNLRRIMKDIKHFYEGKCFRLTNMIHSKSFKAIVSLFQSPSIPTLLLLLSIWHKYSKHIFTLYLSRSRPSHTVCTQTSEILPDLTSKIAFTRKLQTLFESQILTAEEQGD</sequence>
<evidence type="ECO:0000313" key="2">
    <source>
        <dbReference type="EMBL" id="CAI2363954.1"/>
    </source>
</evidence>
<reference evidence="2" key="1">
    <citation type="submission" date="2023-07" db="EMBL/GenBank/DDBJ databases">
        <authorList>
            <consortium name="AG Swart"/>
            <person name="Singh M."/>
            <person name="Singh A."/>
            <person name="Seah K."/>
            <person name="Emmerich C."/>
        </authorList>
    </citation>
    <scope>NUCLEOTIDE SEQUENCE</scope>
    <source>
        <strain evidence="2">DP1</strain>
    </source>
</reference>
<feature type="coiled-coil region" evidence="1">
    <location>
        <begin position="108"/>
        <end position="209"/>
    </location>
</feature>
<dbReference type="Proteomes" id="UP001295684">
    <property type="component" value="Unassembled WGS sequence"/>
</dbReference>
<dbReference type="AlphaFoldDB" id="A0AAD1UBU9"/>
<dbReference type="SUPFAM" id="SSF57850">
    <property type="entry name" value="RING/U-box"/>
    <property type="match status" value="1"/>
</dbReference>
<proteinExistence type="predicted"/>
<name>A0AAD1UBU9_EUPCR</name>
<comment type="caution">
    <text evidence="2">The sequence shown here is derived from an EMBL/GenBank/DDBJ whole genome shotgun (WGS) entry which is preliminary data.</text>
</comment>
<evidence type="ECO:0000313" key="3">
    <source>
        <dbReference type="Proteomes" id="UP001295684"/>
    </source>
</evidence>
<accession>A0AAD1UBU9</accession>
<keyword evidence="1" id="KW-0175">Coiled coil</keyword>
<gene>
    <name evidence="2" type="ORF">ECRASSUSDP1_LOCUS5294</name>
</gene>